<organism evidence="2 3">
    <name type="scientific">Crenothrix polyspora</name>
    <dbReference type="NCBI Taxonomy" id="360316"/>
    <lineage>
        <taxon>Bacteria</taxon>
        <taxon>Pseudomonadati</taxon>
        <taxon>Pseudomonadota</taxon>
        <taxon>Gammaproteobacteria</taxon>
        <taxon>Methylococcales</taxon>
        <taxon>Crenotrichaceae</taxon>
        <taxon>Crenothrix</taxon>
    </lineage>
</organism>
<dbReference type="InterPro" id="IPR032876">
    <property type="entry name" value="J_dom"/>
</dbReference>
<dbReference type="Proteomes" id="UP000195667">
    <property type="component" value="Unassembled WGS sequence"/>
</dbReference>
<protein>
    <recommendedName>
        <fullName evidence="1">Tip attachment protein J domain-containing protein</fullName>
    </recommendedName>
</protein>
<evidence type="ECO:0000313" key="2">
    <source>
        <dbReference type="EMBL" id="SJM96010.1"/>
    </source>
</evidence>
<dbReference type="RefSeq" id="WP_087145029.1">
    <property type="nucleotide sequence ID" value="NZ_FUKI01000163.1"/>
</dbReference>
<dbReference type="OrthoDB" id="6021410at2"/>
<accession>A0A1R4HJE6</accession>
<evidence type="ECO:0000313" key="3">
    <source>
        <dbReference type="Proteomes" id="UP000195667"/>
    </source>
</evidence>
<gene>
    <name evidence="2" type="ORF">CRENPOLYSF1_830009</name>
</gene>
<sequence length="418" mass="45925">MGFFGGGGTTTDRIKTAHVQDVGYGSPIKICYGTNRVAPLLGTLRDFEATEHEAGKGLGGGSTWYTYKASVMMFICEGQVRGIGRLWRNKDKHANYTKAGFNFARSGGMAQTAWPFLLSTNAPEALNYSNTALIAGSGYDLGTEATIGSHSIEVFGRCLSTQSTDQNYTDAYIKDVVDDFLHNPYYGALDASTTTIPLATDDMHAYCCARNILISPVLDTQKPAHDYLTEWALVANAGIVWSEGRLKFRPYADEAFTGHGVSYVPNTAIMYIFDDDNVDEPIQPTRKKPVDCYNKVAVECLNRAKEYNKFTIDVSDQANIAQFGLRPDAVLSLSCLLNPVIAKIVAHTVLQRGLYIRNTYEISTFCEADQLEPLDFVSITDTGLGLDNARCRITSIRDEQDGRLHITVEEAPEGVYCG</sequence>
<dbReference type="EMBL" id="FUKI01000163">
    <property type="protein sequence ID" value="SJM96010.1"/>
    <property type="molecule type" value="Genomic_DNA"/>
</dbReference>
<proteinExistence type="predicted"/>
<dbReference type="AlphaFoldDB" id="A0A1R4HJE6"/>
<name>A0A1R4HJE6_9GAMM</name>
<evidence type="ECO:0000259" key="1">
    <source>
        <dbReference type="Pfam" id="PF13550"/>
    </source>
</evidence>
<dbReference type="Pfam" id="PF13550">
    <property type="entry name" value="Phage-tail_3"/>
    <property type="match status" value="1"/>
</dbReference>
<reference evidence="3" key="1">
    <citation type="submission" date="2017-02" db="EMBL/GenBank/DDBJ databases">
        <authorList>
            <person name="Daims H."/>
        </authorList>
    </citation>
    <scope>NUCLEOTIDE SEQUENCE [LARGE SCALE GENOMIC DNA]</scope>
</reference>
<keyword evidence="3" id="KW-1185">Reference proteome</keyword>
<feature type="domain" description="Tip attachment protein J" evidence="1">
    <location>
        <begin position="220"/>
        <end position="397"/>
    </location>
</feature>